<name>A0A843U2Z9_COLES</name>
<evidence type="ECO:0000256" key="1">
    <source>
        <dbReference type="SAM" id="MobiDB-lite"/>
    </source>
</evidence>
<dbReference type="OrthoDB" id="1729438at2759"/>
<accession>A0A843U2Z9</accession>
<evidence type="ECO:0000313" key="2">
    <source>
        <dbReference type="EMBL" id="MQL77911.1"/>
    </source>
</evidence>
<dbReference type="EMBL" id="NMUH01000372">
    <property type="protein sequence ID" value="MQL77911.1"/>
    <property type="molecule type" value="Genomic_DNA"/>
</dbReference>
<proteinExistence type="predicted"/>
<comment type="caution">
    <text evidence="2">The sequence shown here is derived from an EMBL/GenBank/DDBJ whole genome shotgun (WGS) entry which is preliminary data.</text>
</comment>
<dbReference type="AlphaFoldDB" id="A0A843U2Z9"/>
<sequence length="113" mass="13167">MIGMEIRSFDRLNNVAAEIEAFMTRYPNNTSMEQKDKPTNKKPAGKEVNTVDLKNFEQQKGVGSFGTKPKTPRRNMVLQDKFMKPYSFPKEKTKTLFEWATHYNKITFPTPKM</sequence>
<reference evidence="2" key="1">
    <citation type="submission" date="2017-07" db="EMBL/GenBank/DDBJ databases">
        <title>Taro Niue Genome Assembly and Annotation.</title>
        <authorList>
            <person name="Atibalentja N."/>
            <person name="Keating K."/>
            <person name="Fields C.J."/>
        </authorList>
    </citation>
    <scope>NUCLEOTIDE SEQUENCE</scope>
    <source>
        <strain evidence="2">Niue_2</strain>
        <tissue evidence="2">Leaf</tissue>
    </source>
</reference>
<feature type="region of interest" description="Disordered" evidence="1">
    <location>
        <begin position="27"/>
        <end position="47"/>
    </location>
</feature>
<gene>
    <name evidence="2" type="ORF">Taro_010338</name>
</gene>
<dbReference type="Proteomes" id="UP000652761">
    <property type="component" value="Unassembled WGS sequence"/>
</dbReference>
<organism evidence="2 3">
    <name type="scientific">Colocasia esculenta</name>
    <name type="common">Wild taro</name>
    <name type="synonym">Arum esculentum</name>
    <dbReference type="NCBI Taxonomy" id="4460"/>
    <lineage>
        <taxon>Eukaryota</taxon>
        <taxon>Viridiplantae</taxon>
        <taxon>Streptophyta</taxon>
        <taxon>Embryophyta</taxon>
        <taxon>Tracheophyta</taxon>
        <taxon>Spermatophyta</taxon>
        <taxon>Magnoliopsida</taxon>
        <taxon>Liliopsida</taxon>
        <taxon>Araceae</taxon>
        <taxon>Aroideae</taxon>
        <taxon>Colocasieae</taxon>
        <taxon>Colocasia</taxon>
    </lineage>
</organism>
<keyword evidence="3" id="KW-1185">Reference proteome</keyword>
<evidence type="ECO:0000313" key="3">
    <source>
        <dbReference type="Proteomes" id="UP000652761"/>
    </source>
</evidence>
<protein>
    <submittedName>
        <fullName evidence="2">Uncharacterized protein</fullName>
    </submittedName>
</protein>